<gene>
    <name evidence="7" type="ORF">ANPL_04680</name>
</gene>
<feature type="transmembrane region" description="Helical" evidence="6">
    <location>
        <begin position="21"/>
        <end position="39"/>
    </location>
</feature>
<keyword evidence="5 6" id="KW-0472">Membrane</keyword>
<evidence type="ECO:0000313" key="7">
    <source>
        <dbReference type="EMBL" id="QJC27978.1"/>
    </source>
</evidence>
<keyword evidence="3 6" id="KW-0812">Transmembrane</keyword>
<organism evidence="7 8">
    <name type="scientific">Anaplasma platys</name>
    <dbReference type="NCBI Taxonomy" id="949"/>
    <lineage>
        <taxon>Bacteria</taxon>
        <taxon>Pseudomonadati</taxon>
        <taxon>Pseudomonadota</taxon>
        <taxon>Alphaproteobacteria</taxon>
        <taxon>Rickettsiales</taxon>
        <taxon>Anaplasmataceae</taxon>
        <taxon>Anaplasma</taxon>
    </lineage>
</organism>
<proteinExistence type="inferred from homology"/>
<dbReference type="RefSeq" id="WP_272899041.1">
    <property type="nucleotide sequence ID" value="NZ_CP046391.1"/>
</dbReference>
<dbReference type="KEGG" id="aplt:ANPL_04680"/>
<accession>A0A858PZN1</accession>
<dbReference type="AlphaFoldDB" id="A0A858PZN1"/>
<evidence type="ECO:0000256" key="4">
    <source>
        <dbReference type="ARBA" id="ARBA00022989"/>
    </source>
</evidence>
<evidence type="ECO:0000256" key="1">
    <source>
        <dbReference type="ARBA" id="ARBA00004141"/>
    </source>
</evidence>
<dbReference type="Proteomes" id="UP000500930">
    <property type="component" value="Chromosome"/>
</dbReference>
<feature type="transmembrane region" description="Helical" evidence="6">
    <location>
        <begin position="125"/>
        <end position="150"/>
    </location>
</feature>
<dbReference type="InterPro" id="IPR003544">
    <property type="entry name" value="Cyt_c_biogenesis_CcmB"/>
</dbReference>
<name>A0A858PZN1_9RICK</name>
<protein>
    <submittedName>
        <fullName evidence="7">Putative heme exporter protein CcmB</fullName>
    </submittedName>
</protein>
<dbReference type="GO" id="GO:0015232">
    <property type="term" value="F:heme transmembrane transporter activity"/>
    <property type="evidence" value="ECO:0007669"/>
    <property type="project" value="InterPro"/>
</dbReference>
<evidence type="ECO:0000256" key="6">
    <source>
        <dbReference type="SAM" id="Phobius"/>
    </source>
</evidence>
<keyword evidence="8" id="KW-1185">Reference proteome</keyword>
<dbReference type="GO" id="GO:0016020">
    <property type="term" value="C:membrane"/>
    <property type="evidence" value="ECO:0007669"/>
    <property type="project" value="UniProtKB-SubCell"/>
</dbReference>
<sequence length="222" mass="23940">MLYIRTFFQELRVIAGRGGSSAHVAVLFTIIVGTSLFVLPSEYASKIIPCFFWVCSVSVMQISIRALFEEDYNNGLLEQLLIQDLLPEVLVFLKVIAHWVCVAVPICAITAVIDFVVLGASLPAALYMGAVLSVALLIVNFVSAVGHALVLGSERGLVMAQVLIFPVVVPVAVYFNLLFISWTQSGVFGSYSVGLLGAGMIALIPISIFFILSAIKLAVEQN</sequence>
<dbReference type="Pfam" id="PF03379">
    <property type="entry name" value="CcmB"/>
    <property type="match status" value="1"/>
</dbReference>
<dbReference type="GO" id="GO:0017004">
    <property type="term" value="P:cytochrome complex assembly"/>
    <property type="evidence" value="ECO:0007669"/>
    <property type="project" value="InterPro"/>
</dbReference>
<dbReference type="PRINTS" id="PR01414">
    <property type="entry name" value="CCMBBIOGNSIS"/>
</dbReference>
<feature type="transmembrane region" description="Helical" evidence="6">
    <location>
        <begin position="194"/>
        <end position="219"/>
    </location>
</feature>
<evidence type="ECO:0000256" key="5">
    <source>
        <dbReference type="ARBA" id="ARBA00023136"/>
    </source>
</evidence>
<reference evidence="7 8" key="1">
    <citation type="journal article" date="2020" name="Pathogens">
        <title>First Whole Genome Sequence of Anaplasma platys, an Obligate Intracellular Rickettsial Pathogen of Dogs.</title>
        <authorList>
            <person name="Llanes A."/>
            <person name="Rajeev S."/>
        </authorList>
    </citation>
    <scope>NUCLEOTIDE SEQUENCE [LARGE SCALE GENOMIC DNA]</scope>
    <source>
        <strain evidence="7 8">S3</strain>
    </source>
</reference>
<evidence type="ECO:0000256" key="2">
    <source>
        <dbReference type="ARBA" id="ARBA00010544"/>
    </source>
</evidence>
<comment type="similarity">
    <text evidence="2">Belongs to the CcmB/CycW/HelB family.</text>
</comment>
<evidence type="ECO:0000313" key="8">
    <source>
        <dbReference type="Proteomes" id="UP000500930"/>
    </source>
</evidence>
<evidence type="ECO:0000256" key="3">
    <source>
        <dbReference type="ARBA" id="ARBA00022692"/>
    </source>
</evidence>
<feature type="transmembrane region" description="Helical" evidence="6">
    <location>
        <begin position="162"/>
        <end position="182"/>
    </location>
</feature>
<comment type="subcellular location">
    <subcellularLocation>
        <location evidence="1">Membrane</location>
        <topology evidence="1">Multi-pass membrane protein</topology>
    </subcellularLocation>
</comment>
<keyword evidence="4 6" id="KW-1133">Transmembrane helix</keyword>
<feature type="transmembrane region" description="Helical" evidence="6">
    <location>
        <begin position="89"/>
        <end position="113"/>
    </location>
</feature>
<dbReference type="EMBL" id="CP046391">
    <property type="protein sequence ID" value="QJC27978.1"/>
    <property type="molecule type" value="Genomic_DNA"/>
</dbReference>